<sequence length="115" mass="12750">MPNTAVAEIDSQEILIANGADVLGLIYAHEEDNLILHQRNIAPEFFDLSTGIAGEVAQKLANYRRRIAVVGDFSDIDSKSLRDFIYESNRRGNIFFVASSEEARAKILAQVIKPS</sequence>
<feature type="domain" description="DUF4180" evidence="1">
    <location>
        <begin position="3"/>
        <end position="106"/>
    </location>
</feature>
<dbReference type="AlphaFoldDB" id="I4B535"/>
<dbReference type="InterPro" id="IPR025438">
    <property type="entry name" value="DUF4180"/>
</dbReference>
<proteinExistence type="predicted"/>
<dbReference type="RefSeq" id="WP_014802901.1">
    <property type="nucleotide sequence ID" value="NC_018020.1"/>
</dbReference>
<dbReference type="Proteomes" id="UP000006048">
    <property type="component" value="Chromosome"/>
</dbReference>
<keyword evidence="3" id="KW-1185">Reference proteome</keyword>
<organism evidence="2 3">
    <name type="scientific">Turneriella parva (strain ATCC BAA-1111 / DSM 21527 / NCTC 11395 / H)</name>
    <name type="common">Leptospira parva</name>
    <dbReference type="NCBI Taxonomy" id="869212"/>
    <lineage>
        <taxon>Bacteria</taxon>
        <taxon>Pseudomonadati</taxon>
        <taxon>Spirochaetota</taxon>
        <taxon>Spirochaetia</taxon>
        <taxon>Leptospirales</taxon>
        <taxon>Leptospiraceae</taxon>
        <taxon>Turneriella</taxon>
    </lineage>
</organism>
<dbReference type="PATRIC" id="fig|869212.3.peg.1745"/>
<gene>
    <name evidence="2" type="ordered locus">Turpa_1745</name>
</gene>
<dbReference type="EMBL" id="CP002959">
    <property type="protein sequence ID" value="AFM12392.1"/>
    <property type="molecule type" value="Genomic_DNA"/>
</dbReference>
<dbReference type="STRING" id="869212.Turpa_1745"/>
<dbReference type="HOGENOM" id="CLU_151995_1_0_12"/>
<dbReference type="Pfam" id="PF13788">
    <property type="entry name" value="DUF4180"/>
    <property type="match status" value="1"/>
</dbReference>
<reference evidence="2 3" key="1">
    <citation type="submission" date="2012-06" db="EMBL/GenBank/DDBJ databases">
        <title>The complete chromosome of genome of Turneriella parva DSM 21527.</title>
        <authorList>
            <consortium name="US DOE Joint Genome Institute (JGI-PGF)"/>
            <person name="Lucas S."/>
            <person name="Han J."/>
            <person name="Lapidus A."/>
            <person name="Bruce D."/>
            <person name="Goodwin L."/>
            <person name="Pitluck S."/>
            <person name="Peters L."/>
            <person name="Kyrpides N."/>
            <person name="Mavromatis K."/>
            <person name="Ivanova N."/>
            <person name="Mikhailova N."/>
            <person name="Chertkov O."/>
            <person name="Detter J.C."/>
            <person name="Tapia R."/>
            <person name="Han C."/>
            <person name="Land M."/>
            <person name="Hauser L."/>
            <person name="Markowitz V."/>
            <person name="Cheng J.-F."/>
            <person name="Hugenholtz P."/>
            <person name="Woyke T."/>
            <person name="Wu D."/>
            <person name="Gronow S."/>
            <person name="Wellnitz S."/>
            <person name="Brambilla E."/>
            <person name="Klenk H.-P."/>
            <person name="Eisen J.A."/>
        </authorList>
    </citation>
    <scope>NUCLEOTIDE SEQUENCE [LARGE SCALE GENOMIC DNA]</scope>
    <source>
        <strain evidence="3">ATCC BAA-1111 / DSM 21527 / NCTC 11395 / H</strain>
    </source>
</reference>
<evidence type="ECO:0000313" key="2">
    <source>
        <dbReference type="EMBL" id="AFM12392.1"/>
    </source>
</evidence>
<accession>I4B535</accession>
<dbReference type="OrthoDB" id="8595425at2"/>
<evidence type="ECO:0000259" key="1">
    <source>
        <dbReference type="Pfam" id="PF13788"/>
    </source>
</evidence>
<name>I4B535_TURPD</name>
<dbReference type="KEGG" id="tpx:Turpa_1745"/>
<evidence type="ECO:0000313" key="3">
    <source>
        <dbReference type="Proteomes" id="UP000006048"/>
    </source>
</evidence>
<protein>
    <recommendedName>
        <fullName evidence="1">DUF4180 domain-containing protein</fullName>
    </recommendedName>
</protein>